<evidence type="ECO:0000256" key="1">
    <source>
        <dbReference type="SAM" id="MobiDB-lite"/>
    </source>
</evidence>
<dbReference type="RefSeq" id="XP_062646819.1">
    <property type="nucleotide sequence ID" value="XM_062791265.1"/>
</dbReference>
<dbReference type="Proteomes" id="UP001302602">
    <property type="component" value="Unassembled WGS sequence"/>
</dbReference>
<accession>A0AAN6TYH5</accession>
<reference evidence="2" key="2">
    <citation type="submission" date="2023-05" db="EMBL/GenBank/DDBJ databases">
        <authorList>
            <consortium name="Lawrence Berkeley National Laboratory"/>
            <person name="Steindorff A."/>
            <person name="Hensen N."/>
            <person name="Bonometti L."/>
            <person name="Westerberg I."/>
            <person name="Brannstrom I.O."/>
            <person name="Guillou S."/>
            <person name="Cros-Aarteil S."/>
            <person name="Calhoun S."/>
            <person name="Haridas S."/>
            <person name="Kuo A."/>
            <person name="Mondo S."/>
            <person name="Pangilinan J."/>
            <person name="Riley R."/>
            <person name="Labutti K."/>
            <person name="Andreopoulos B."/>
            <person name="Lipzen A."/>
            <person name="Chen C."/>
            <person name="Yanf M."/>
            <person name="Daum C."/>
            <person name="Ng V."/>
            <person name="Clum A."/>
            <person name="Ohm R."/>
            <person name="Martin F."/>
            <person name="Silar P."/>
            <person name="Natvig D."/>
            <person name="Lalanne C."/>
            <person name="Gautier V."/>
            <person name="Ament-Velasquez S.L."/>
            <person name="Kruys A."/>
            <person name="Hutchinson M.I."/>
            <person name="Powell A.J."/>
            <person name="Barry K."/>
            <person name="Miller A.N."/>
            <person name="Grigoriev I.V."/>
            <person name="Debuchy R."/>
            <person name="Gladieux P."/>
            <person name="Thoren M.H."/>
            <person name="Johannesson H."/>
        </authorList>
    </citation>
    <scope>NUCLEOTIDE SEQUENCE</scope>
    <source>
        <strain evidence="2">CBS 731.68</strain>
    </source>
</reference>
<dbReference type="AlphaFoldDB" id="A0AAN6TYH5"/>
<dbReference type="GeneID" id="87828034"/>
<comment type="caution">
    <text evidence="2">The sequence shown here is derived from an EMBL/GenBank/DDBJ whole genome shotgun (WGS) entry which is preliminary data.</text>
</comment>
<feature type="region of interest" description="Disordered" evidence="1">
    <location>
        <begin position="47"/>
        <end position="107"/>
    </location>
</feature>
<reference evidence="2" key="1">
    <citation type="journal article" date="2023" name="Mol. Phylogenet. Evol.">
        <title>Genome-scale phylogeny and comparative genomics of the fungal order Sordariales.</title>
        <authorList>
            <person name="Hensen N."/>
            <person name="Bonometti L."/>
            <person name="Westerberg I."/>
            <person name="Brannstrom I.O."/>
            <person name="Guillou S."/>
            <person name="Cros-Aarteil S."/>
            <person name="Calhoun S."/>
            <person name="Haridas S."/>
            <person name="Kuo A."/>
            <person name="Mondo S."/>
            <person name="Pangilinan J."/>
            <person name="Riley R."/>
            <person name="LaButti K."/>
            <person name="Andreopoulos B."/>
            <person name="Lipzen A."/>
            <person name="Chen C."/>
            <person name="Yan M."/>
            <person name="Daum C."/>
            <person name="Ng V."/>
            <person name="Clum A."/>
            <person name="Steindorff A."/>
            <person name="Ohm R.A."/>
            <person name="Martin F."/>
            <person name="Silar P."/>
            <person name="Natvig D.O."/>
            <person name="Lalanne C."/>
            <person name="Gautier V."/>
            <person name="Ament-Velasquez S.L."/>
            <person name="Kruys A."/>
            <person name="Hutchinson M.I."/>
            <person name="Powell A.J."/>
            <person name="Barry K."/>
            <person name="Miller A.N."/>
            <person name="Grigoriev I.V."/>
            <person name="Debuchy R."/>
            <person name="Gladieux P."/>
            <person name="Hiltunen Thoren M."/>
            <person name="Johannesson H."/>
        </authorList>
    </citation>
    <scope>NUCLEOTIDE SEQUENCE</scope>
    <source>
        <strain evidence="2">CBS 731.68</strain>
    </source>
</reference>
<dbReference type="EMBL" id="MU853229">
    <property type="protein sequence ID" value="KAK4123048.1"/>
    <property type="molecule type" value="Genomic_DNA"/>
</dbReference>
<feature type="compositionally biased region" description="Acidic residues" evidence="1">
    <location>
        <begin position="57"/>
        <end position="107"/>
    </location>
</feature>
<evidence type="ECO:0000313" key="3">
    <source>
        <dbReference type="Proteomes" id="UP001302602"/>
    </source>
</evidence>
<sequence length="187" mass="20972">MCTAKGLRLFCPECSNPQGHDLPTGSVVWHNEERKCPDCQKWGFVALEGPNPNLTGSEDDVSDSEEEEEEEKEDDDHDSGVEMEDDSEDEAENDDSDDSEEDSDEEYDWELVHASSSSIGWFIYKLEAFVASQKNQEPPHLYQNVHRAYSSTMRTGIVVENPRNGASTKFPYAFGAPAAAGFRLAKW</sequence>
<proteinExistence type="predicted"/>
<name>A0AAN6TYH5_9PEZI</name>
<evidence type="ECO:0000313" key="2">
    <source>
        <dbReference type="EMBL" id="KAK4123048.1"/>
    </source>
</evidence>
<organism evidence="2 3">
    <name type="scientific">Parathielavia appendiculata</name>
    <dbReference type="NCBI Taxonomy" id="2587402"/>
    <lineage>
        <taxon>Eukaryota</taxon>
        <taxon>Fungi</taxon>
        <taxon>Dikarya</taxon>
        <taxon>Ascomycota</taxon>
        <taxon>Pezizomycotina</taxon>
        <taxon>Sordariomycetes</taxon>
        <taxon>Sordariomycetidae</taxon>
        <taxon>Sordariales</taxon>
        <taxon>Chaetomiaceae</taxon>
        <taxon>Parathielavia</taxon>
    </lineage>
</organism>
<protein>
    <submittedName>
        <fullName evidence="2">Uncharacterized protein</fullName>
    </submittedName>
</protein>
<gene>
    <name evidence="2" type="ORF">N657DRAFT_634263</name>
</gene>
<keyword evidence="3" id="KW-1185">Reference proteome</keyword>